<comment type="caution">
    <text evidence="1">The sequence shown here is derived from an EMBL/GenBank/DDBJ whole genome shotgun (WGS) entry which is preliminary data.</text>
</comment>
<evidence type="ECO:0000313" key="2">
    <source>
        <dbReference type="Proteomes" id="UP001597548"/>
    </source>
</evidence>
<dbReference type="EMBL" id="JBHUOS010000010">
    <property type="protein sequence ID" value="MFD2917085.1"/>
    <property type="molecule type" value="Genomic_DNA"/>
</dbReference>
<protein>
    <submittedName>
        <fullName evidence="1">Uncharacterized protein</fullName>
    </submittedName>
</protein>
<gene>
    <name evidence="1" type="ORF">ACFS29_15635</name>
</gene>
<sequence>MSTKKMVYSIYGYINSDAEQLAGLISEELAIELTRDDNFSEDEGPYVFIGKGDDLIDYLCIRKQFRVGDEWENNYHKICPLAIEINFTLLSGEENIERANNVRIMLNKIIEIKEIEFSITENPTN</sequence>
<keyword evidence="2" id="KW-1185">Reference proteome</keyword>
<accession>A0ABW5ZVP5</accession>
<dbReference type="RefSeq" id="WP_194506073.1">
    <property type="nucleotide sequence ID" value="NZ_JADILU010000001.1"/>
</dbReference>
<name>A0ABW5ZVP5_9FLAO</name>
<organism evidence="1 2">
    <name type="scientific">Psychroserpens luteus</name>
    <dbReference type="NCBI Taxonomy" id="1434066"/>
    <lineage>
        <taxon>Bacteria</taxon>
        <taxon>Pseudomonadati</taxon>
        <taxon>Bacteroidota</taxon>
        <taxon>Flavobacteriia</taxon>
        <taxon>Flavobacteriales</taxon>
        <taxon>Flavobacteriaceae</taxon>
        <taxon>Psychroserpens</taxon>
    </lineage>
</organism>
<evidence type="ECO:0000313" key="1">
    <source>
        <dbReference type="EMBL" id="MFD2917085.1"/>
    </source>
</evidence>
<dbReference type="Proteomes" id="UP001597548">
    <property type="component" value="Unassembled WGS sequence"/>
</dbReference>
<proteinExistence type="predicted"/>
<reference evidence="2" key="1">
    <citation type="journal article" date="2019" name="Int. J. Syst. Evol. Microbiol.">
        <title>The Global Catalogue of Microorganisms (GCM) 10K type strain sequencing project: providing services to taxonomists for standard genome sequencing and annotation.</title>
        <authorList>
            <consortium name="The Broad Institute Genomics Platform"/>
            <consortium name="The Broad Institute Genome Sequencing Center for Infectious Disease"/>
            <person name="Wu L."/>
            <person name="Ma J."/>
        </authorList>
    </citation>
    <scope>NUCLEOTIDE SEQUENCE [LARGE SCALE GENOMIC DNA]</scope>
    <source>
        <strain evidence="2">KCTC 32514</strain>
    </source>
</reference>